<dbReference type="Proteomes" id="UP001443914">
    <property type="component" value="Unassembled WGS sequence"/>
</dbReference>
<keyword evidence="6" id="KW-1185">Reference proteome</keyword>
<dbReference type="Pfam" id="PF03514">
    <property type="entry name" value="GRAS"/>
    <property type="match status" value="1"/>
</dbReference>
<protein>
    <submittedName>
        <fullName evidence="5">Uncharacterized protein</fullName>
    </submittedName>
</protein>
<feature type="compositionally biased region" description="Pro residues" evidence="4">
    <location>
        <begin position="27"/>
        <end position="40"/>
    </location>
</feature>
<feature type="region of interest" description="SAW" evidence="3">
    <location>
        <begin position="424"/>
        <end position="501"/>
    </location>
</feature>
<organism evidence="5 6">
    <name type="scientific">Saponaria officinalis</name>
    <name type="common">Common soapwort</name>
    <name type="synonym">Lychnis saponaria</name>
    <dbReference type="NCBI Taxonomy" id="3572"/>
    <lineage>
        <taxon>Eukaryota</taxon>
        <taxon>Viridiplantae</taxon>
        <taxon>Streptophyta</taxon>
        <taxon>Embryophyta</taxon>
        <taxon>Tracheophyta</taxon>
        <taxon>Spermatophyta</taxon>
        <taxon>Magnoliopsida</taxon>
        <taxon>eudicotyledons</taxon>
        <taxon>Gunneridae</taxon>
        <taxon>Pentapetalae</taxon>
        <taxon>Caryophyllales</taxon>
        <taxon>Caryophyllaceae</taxon>
        <taxon>Caryophylleae</taxon>
        <taxon>Saponaria</taxon>
    </lineage>
</organism>
<feature type="short sequence motif" description="LxCxE motif" evidence="3">
    <location>
        <begin position="71"/>
        <end position="75"/>
    </location>
</feature>
<dbReference type="PANTHER" id="PTHR31636">
    <property type="entry name" value="OSJNBA0084A10.13 PROTEIN-RELATED"/>
    <property type="match status" value="1"/>
</dbReference>
<gene>
    <name evidence="5" type="ORF">RND81_11G118700</name>
</gene>
<sequence>MLRSSSSYTSEEDQDHHHHHNHQSPPSDLPPPPPPQPPPISFNHHHFNLPLLPSSSSITPSQVIHPRQLLLTCAELLSRNQFSSAYRLLNLLSTDFASQSGDSTERLVYYVTKALNARLNRYLSTTFVTNPNFNNTPPHYVLQQHGISSNFLSPRNPNNLNLVTNPCGLTSPRGQPEGLVTNIKFSSYLTLNQVTPFIRFTHLTANQAILEAIEGCMCVHILDMEIMHGVQWPPLLQAVVERAATLGRPTPVIRITGAGWDPILLERTGERLCRFAETLGIEFQYHDLVLHNSEVVDHADVVANALSSPVHRQGLSSSDDNIRVADEALAVNCGDYLHRLLREYDTRSLRRFLHKVKTLNPRVLTLGEREADHNHPLLLRRFSEALDHYGALFDSLEATLPPQSPERVAVEEGWFGDEIRDVIGAEGEERRERHQKYETWEVLLRSSGFKSVALSPFSLSQAKLLLRLHYPSEGYQLQVVNTNCLMLGWKNHPLFSVSSWQ</sequence>
<keyword evidence="1" id="KW-0805">Transcription regulation</keyword>
<accession>A0AAW1HML2</accession>
<proteinExistence type="inferred from homology"/>
<feature type="short sequence motif" description="LXXLL motif" evidence="3">
    <location>
        <begin position="337"/>
        <end position="341"/>
    </location>
</feature>
<comment type="similarity">
    <text evidence="3">Belongs to the GRAS family.</text>
</comment>
<reference evidence="5" key="1">
    <citation type="submission" date="2024-03" db="EMBL/GenBank/DDBJ databases">
        <title>WGS assembly of Saponaria officinalis var. Norfolk2.</title>
        <authorList>
            <person name="Jenkins J."/>
            <person name="Shu S."/>
            <person name="Grimwood J."/>
            <person name="Barry K."/>
            <person name="Goodstein D."/>
            <person name="Schmutz J."/>
            <person name="Leebens-Mack J."/>
            <person name="Osbourn A."/>
        </authorList>
    </citation>
    <scope>NUCLEOTIDE SEQUENCE [LARGE SCALE GENOMIC DNA]</scope>
    <source>
        <strain evidence="5">JIC</strain>
    </source>
</reference>
<dbReference type="PROSITE" id="PS50985">
    <property type="entry name" value="GRAS"/>
    <property type="match status" value="1"/>
</dbReference>
<comment type="caution">
    <text evidence="5">The sequence shown here is derived from an EMBL/GenBank/DDBJ whole genome shotgun (WGS) entry which is preliminary data.</text>
</comment>
<dbReference type="InterPro" id="IPR005202">
    <property type="entry name" value="TF_GRAS"/>
</dbReference>
<evidence type="ECO:0000313" key="5">
    <source>
        <dbReference type="EMBL" id="KAK9677054.1"/>
    </source>
</evidence>
<name>A0AAW1HML2_SAPOF</name>
<evidence type="ECO:0000256" key="1">
    <source>
        <dbReference type="ARBA" id="ARBA00023015"/>
    </source>
</evidence>
<keyword evidence="2" id="KW-0804">Transcription</keyword>
<feature type="region of interest" description="Disordered" evidence="4">
    <location>
        <begin position="1"/>
        <end position="46"/>
    </location>
</feature>
<dbReference type="AlphaFoldDB" id="A0AAW1HML2"/>
<dbReference type="EMBL" id="JBDFQZ010000011">
    <property type="protein sequence ID" value="KAK9677054.1"/>
    <property type="molecule type" value="Genomic_DNA"/>
</dbReference>
<evidence type="ECO:0000256" key="2">
    <source>
        <dbReference type="ARBA" id="ARBA00023163"/>
    </source>
</evidence>
<evidence type="ECO:0000256" key="4">
    <source>
        <dbReference type="SAM" id="MobiDB-lite"/>
    </source>
</evidence>
<feature type="short sequence motif" description="VHIID" evidence="3">
    <location>
        <begin position="219"/>
        <end position="223"/>
    </location>
</feature>
<comment type="caution">
    <text evidence="3">Lacks conserved residue(s) required for the propagation of feature annotation.</text>
</comment>
<evidence type="ECO:0000256" key="3">
    <source>
        <dbReference type="PROSITE-ProRule" id="PRU01191"/>
    </source>
</evidence>
<evidence type="ECO:0000313" key="6">
    <source>
        <dbReference type="Proteomes" id="UP001443914"/>
    </source>
</evidence>